<keyword evidence="2" id="KW-0547">Nucleotide-binding</keyword>
<sequence length="284" mass="32828">MSAGLHWKLLSERKKTTENVLNQKAAVIVGIDFGTTYSEYAFMFTSMGDERRPTCVLLTPDKTFNAFELEPEEHQSHYFFHHFKMKLYESKKLTRETFIRDQTGKDMKAVDVYSIVLQYFNRAAMQQVGQVKNDQPVQGFSSKHILWMLSMPAIWTDYARQFMREAATNAELENVKLVLESEAGDVFAIDKQLNMRQDMFAGKFPVGHKYILADLGGGTVDICVHEVVEGRNLCELYRATGDCAEGSRVNHAFEQFFVRFVWGSSTRKFQKEMYSFVSEIYPEY</sequence>
<comment type="similarity">
    <text evidence="1">Belongs to the heat shock protein 70 family.</text>
</comment>
<organism evidence="4 5">
    <name type="scientific">Mya arenaria</name>
    <name type="common">Soft-shell clam</name>
    <dbReference type="NCBI Taxonomy" id="6604"/>
    <lineage>
        <taxon>Eukaryota</taxon>
        <taxon>Metazoa</taxon>
        <taxon>Spiralia</taxon>
        <taxon>Lophotrochozoa</taxon>
        <taxon>Mollusca</taxon>
        <taxon>Bivalvia</taxon>
        <taxon>Autobranchia</taxon>
        <taxon>Heteroconchia</taxon>
        <taxon>Euheterodonta</taxon>
        <taxon>Imparidentia</taxon>
        <taxon>Neoheterodontei</taxon>
        <taxon>Myida</taxon>
        <taxon>Myoidea</taxon>
        <taxon>Myidae</taxon>
        <taxon>Mya</taxon>
    </lineage>
</organism>
<dbReference type="EMBL" id="CP111021">
    <property type="protein sequence ID" value="WAR18035.1"/>
    <property type="molecule type" value="Genomic_DNA"/>
</dbReference>
<dbReference type="SUPFAM" id="SSF53067">
    <property type="entry name" value="Actin-like ATPase domain"/>
    <property type="match status" value="1"/>
</dbReference>
<evidence type="ECO:0000256" key="2">
    <source>
        <dbReference type="ARBA" id="ARBA00022741"/>
    </source>
</evidence>
<reference evidence="4" key="1">
    <citation type="submission" date="2022-11" db="EMBL/GenBank/DDBJ databases">
        <title>Centuries of genome instability and evolution in soft-shell clam transmissible cancer (bioRxiv).</title>
        <authorList>
            <person name="Hart S.F.M."/>
            <person name="Yonemitsu M.A."/>
            <person name="Giersch R.M."/>
            <person name="Beal B.F."/>
            <person name="Arriagada G."/>
            <person name="Davis B.W."/>
            <person name="Ostrander E.A."/>
            <person name="Goff S.P."/>
            <person name="Metzger M.J."/>
        </authorList>
    </citation>
    <scope>NUCLEOTIDE SEQUENCE</scope>
    <source>
        <strain evidence="4">MELC-2E11</strain>
        <tissue evidence="4">Siphon/mantle</tissue>
    </source>
</reference>
<gene>
    <name evidence="4" type="ORF">MAR_032629</name>
</gene>
<protein>
    <submittedName>
        <fullName evidence="4">HS12B-like protein</fullName>
    </submittedName>
</protein>
<accession>A0ABY7F763</accession>
<evidence type="ECO:0000256" key="1">
    <source>
        <dbReference type="ARBA" id="ARBA00007381"/>
    </source>
</evidence>
<dbReference type="Pfam" id="PF00012">
    <property type="entry name" value="HSP70"/>
    <property type="match status" value="1"/>
</dbReference>
<proteinExistence type="inferred from homology"/>
<keyword evidence="5" id="KW-1185">Reference proteome</keyword>
<dbReference type="InterPro" id="IPR013126">
    <property type="entry name" value="Hsp_70_fam"/>
</dbReference>
<evidence type="ECO:0000313" key="5">
    <source>
        <dbReference type="Proteomes" id="UP001164746"/>
    </source>
</evidence>
<keyword evidence="3" id="KW-0067">ATP-binding</keyword>
<dbReference type="Gene3D" id="3.30.420.40">
    <property type="match status" value="1"/>
</dbReference>
<dbReference type="Proteomes" id="UP001164746">
    <property type="component" value="Chromosome 10"/>
</dbReference>
<evidence type="ECO:0000313" key="4">
    <source>
        <dbReference type="EMBL" id="WAR18035.1"/>
    </source>
</evidence>
<name>A0ABY7F763_MYAAR</name>
<dbReference type="InterPro" id="IPR043129">
    <property type="entry name" value="ATPase_NBD"/>
</dbReference>
<dbReference type="PANTHER" id="PTHR14187">
    <property type="entry name" value="ALPHA KINASE/ELONGATION FACTOR 2 KINASE"/>
    <property type="match status" value="1"/>
</dbReference>
<evidence type="ECO:0000256" key="3">
    <source>
        <dbReference type="ARBA" id="ARBA00022840"/>
    </source>
</evidence>
<dbReference type="PANTHER" id="PTHR14187:SF5">
    <property type="entry name" value="HEAT SHOCK 70 KDA PROTEIN 12A"/>
    <property type="match status" value="1"/>
</dbReference>